<proteinExistence type="predicted"/>
<evidence type="ECO:0000313" key="2">
    <source>
        <dbReference type="Proteomes" id="UP001412067"/>
    </source>
</evidence>
<organism evidence="1 2">
    <name type="scientific">Platanthera guangdongensis</name>
    <dbReference type="NCBI Taxonomy" id="2320717"/>
    <lineage>
        <taxon>Eukaryota</taxon>
        <taxon>Viridiplantae</taxon>
        <taxon>Streptophyta</taxon>
        <taxon>Embryophyta</taxon>
        <taxon>Tracheophyta</taxon>
        <taxon>Spermatophyta</taxon>
        <taxon>Magnoliopsida</taxon>
        <taxon>Liliopsida</taxon>
        <taxon>Asparagales</taxon>
        <taxon>Orchidaceae</taxon>
        <taxon>Orchidoideae</taxon>
        <taxon>Orchideae</taxon>
        <taxon>Orchidinae</taxon>
        <taxon>Platanthera</taxon>
    </lineage>
</organism>
<accession>A0ABR2M977</accession>
<name>A0ABR2M977_9ASPA</name>
<reference evidence="1 2" key="1">
    <citation type="journal article" date="2022" name="Nat. Plants">
        <title>Genomes of leafy and leafless Platanthera orchids illuminate the evolution of mycoheterotrophy.</title>
        <authorList>
            <person name="Li M.H."/>
            <person name="Liu K.W."/>
            <person name="Li Z."/>
            <person name="Lu H.C."/>
            <person name="Ye Q.L."/>
            <person name="Zhang D."/>
            <person name="Wang J.Y."/>
            <person name="Li Y.F."/>
            <person name="Zhong Z.M."/>
            <person name="Liu X."/>
            <person name="Yu X."/>
            <person name="Liu D.K."/>
            <person name="Tu X.D."/>
            <person name="Liu B."/>
            <person name="Hao Y."/>
            <person name="Liao X.Y."/>
            <person name="Jiang Y.T."/>
            <person name="Sun W.H."/>
            <person name="Chen J."/>
            <person name="Chen Y.Q."/>
            <person name="Ai Y."/>
            <person name="Zhai J.W."/>
            <person name="Wu S.S."/>
            <person name="Zhou Z."/>
            <person name="Hsiao Y.Y."/>
            <person name="Wu W.L."/>
            <person name="Chen Y.Y."/>
            <person name="Lin Y.F."/>
            <person name="Hsu J.L."/>
            <person name="Li C.Y."/>
            <person name="Wang Z.W."/>
            <person name="Zhao X."/>
            <person name="Zhong W.Y."/>
            <person name="Ma X.K."/>
            <person name="Ma L."/>
            <person name="Huang J."/>
            <person name="Chen G.Z."/>
            <person name="Huang M.Z."/>
            <person name="Huang L."/>
            <person name="Peng D.H."/>
            <person name="Luo Y.B."/>
            <person name="Zou S.Q."/>
            <person name="Chen S.P."/>
            <person name="Lan S."/>
            <person name="Tsai W.C."/>
            <person name="Van de Peer Y."/>
            <person name="Liu Z.J."/>
        </authorList>
    </citation>
    <scope>NUCLEOTIDE SEQUENCE [LARGE SCALE GENOMIC DNA]</scope>
    <source>
        <strain evidence="1">Lor288</strain>
    </source>
</reference>
<protein>
    <submittedName>
        <fullName evidence="1">Uncharacterized protein</fullName>
    </submittedName>
</protein>
<sequence length="90" mass="10151">MDGLLLQSGSIGLHIGIQLLVLLLEEDHLILDEDRFHDLMHKDLLIHIVDLLPHYVGGLHLRHVVDPLHCVEDLRLHCSTGPILQHAVDP</sequence>
<comment type="caution">
    <text evidence="1">The sequence shown here is derived from an EMBL/GenBank/DDBJ whole genome shotgun (WGS) entry which is preliminary data.</text>
</comment>
<dbReference type="EMBL" id="JBBWWR010000011">
    <property type="protein sequence ID" value="KAK8959723.1"/>
    <property type="molecule type" value="Genomic_DNA"/>
</dbReference>
<evidence type="ECO:0000313" key="1">
    <source>
        <dbReference type="EMBL" id="KAK8959723.1"/>
    </source>
</evidence>
<gene>
    <name evidence="1" type="ORF">KSP40_PGU017669</name>
</gene>
<keyword evidence="2" id="KW-1185">Reference proteome</keyword>
<dbReference type="Proteomes" id="UP001412067">
    <property type="component" value="Unassembled WGS sequence"/>
</dbReference>